<evidence type="ECO:0000259" key="1">
    <source>
        <dbReference type="SMART" id="SM00331"/>
    </source>
</evidence>
<sequence>MTAFVITVLLGCLSVMTVRGRQGNWPAGMPVARPRLVAVGGTYEGGLGRPSDAYVVQERLIAAARGVGGGEAAHAAAALTLGAVIAARPQYGEEGLDECAQAAHRAVRTAALRDPAVPDLVATLDLVVLERAESPRLRFAHVGDGEIWHCPRGAEPRRLTTPHVVGEGPPVRGVGLPPALNPELGTVTLRPGDRVAIVTDGAVRALGAARVKELLAGGASPAACLDRMYDEMAATEPKSDATVIIAEFVTA</sequence>
<dbReference type="Gene3D" id="3.60.40.10">
    <property type="entry name" value="PPM-type phosphatase domain"/>
    <property type="match status" value="1"/>
</dbReference>
<proteinExistence type="predicted"/>
<accession>A0A1V0A597</accession>
<dbReference type="RefSeq" id="WP_155128292.1">
    <property type="nucleotide sequence ID" value="NZ_CP017717.1"/>
</dbReference>
<evidence type="ECO:0000313" key="3">
    <source>
        <dbReference type="Proteomes" id="UP000190797"/>
    </source>
</evidence>
<dbReference type="SMART" id="SM00331">
    <property type="entry name" value="PP2C_SIG"/>
    <property type="match status" value="1"/>
</dbReference>
<gene>
    <name evidence="2" type="ORF">BKM31_31465</name>
</gene>
<feature type="domain" description="PPM-type phosphatase" evidence="1">
    <location>
        <begin position="42"/>
        <end position="248"/>
    </location>
</feature>
<dbReference type="InterPro" id="IPR001932">
    <property type="entry name" value="PPM-type_phosphatase-like_dom"/>
</dbReference>
<organism evidence="2 3">
    <name type="scientific">[Actinomadura] parvosata subsp. kistnae</name>
    <dbReference type="NCBI Taxonomy" id="1909395"/>
    <lineage>
        <taxon>Bacteria</taxon>
        <taxon>Bacillati</taxon>
        <taxon>Actinomycetota</taxon>
        <taxon>Actinomycetes</taxon>
        <taxon>Streptosporangiales</taxon>
        <taxon>Streptosporangiaceae</taxon>
        <taxon>Nonomuraea</taxon>
    </lineage>
</organism>
<dbReference type="KEGG" id="noa:BKM31_31465"/>
<evidence type="ECO:0000313" key="2">
    <source>
        <dbReference type="EMBL" id="AQZ65371.1"/>
    </source>
</evidence>
<dbReference type="Proteomes" id="UP000190797">
    <property type="component" value="Chromosome"/>
</dbReference>
<dbReference type="STRING" id="1909395.BKM31_31465"/>
<dbReference type="OrthoDB" id="3515390at2"/>
<protein>
    <recommendedName>
        <fullName evidence="1">PPM-type phosphatase domain-containing protein</fullName>
    </recommendedName>
</protein>
<dbReference type="Pfam" id="PF07228">
    <property type="entry name" value="SpoIIE"/>
    <property type="match status" value="1"/>
</dbReference>
<keyword evidence="3" id="KW-1185">Reference proteome</keyword>
<dbReference type="EMBL" id="CP017717">
    <property type="protein sequence ID" value="AQZ65371.1"/>
    <property type="molecule type" value="Genomic_DNA"/>
</dbReference>
<dbReference type="SUPFAM" id="SSF81606">
    <property type="entry name" value="PP2C-like"/>
    <property type="match status" value="1"/>
</dbReference>
<reference evidence="3" key="1">
    <citation type="journal article" date="2017" name="Med. Chem. Commun.">
        <title>Nonomuraea sp. ATCC 55076 harbours the largest actinomycete chromosome to date and the kistamicin biosynthetic gene cluster.</title>
        <authorList>
            <person name="Nazari B."/>
            <person name="Forneris C.C."/>
            <person name="Gibson M.I."/>
            <person name="Moon K."/>
            <person name="Schramma K.R."/>
            <person name="Seyedsayamdost M.R."/>
        </authorList>
    </citation>
    <scope>NUCLEOTIDE SEQUENCE [LARGE SCALE GENOMIC DNA]</scope>
    <source>
        <strain evidence="3">ATCC 55076</strain>
    </source>
</reference>
<name>A0A1V0A597_9ACTN</name>
<dbReference type="AlphaFoldDB" id="A0A1V0A597"/>
<dbReference type="InterPro" id="IPR036457">
    <property type="entry name" value="PPM-type-like_dom_sf"/>
</dbReference>